<evidence type="ECO:0000313" key="1">
    <source>
        <dbReference type="EMBL" id="KAF4342892.1"/>
    </source>
</evidence>
<name>A0A9P5AS89_9HYPO</name>
<dbReference type="EMBL" id="PVQB02000114">
    <property type="protein sequence ID" value="KAF4342892.1"/>
    <property type="molecule type" value="Genomic_DNA"/>
</dbReference>
<dbReference type="OrthoDB" id="5102964at2759"/>
<accession>A0A9P5AS89</accession>
<comment type="caution">
    <text evidence="1">The sequence shown here is derived from an EMBL/GenBank/DDBJ whole genome shotgun (WGS) entry which is preliminary data.</text>
</comment>
<sequence length="255" mass="29711">MDDVYITICGRWHFQKRKGRPSDTITIRFTTEGVQSGQSTKEAKNFLECRATKILEDPLRKYLKDQTQVPYFYEYFLVFRYRLPSVPAIEYDKMSIATCSANMLTTGPKTVIDMWFSDKMTDPEQMAWEHINYHVRSLRARYQFLLDNLGGPVGGCLDMLRLHRFKTMGFWPVDYFARHERIAGRDNGGLAGASSKINRRLRTLFDPYTSEDVLRLRQTCLHLRAVPWATASSQTSPESRSPSLWLDHYPNGIRY</sequence>
<reference evidence="1" key="2">
    <citation type="submission" date="2020-02" db="EMBL/GenBank/DDBJ databases">
        <title>Identification and distribution of gene clusters putatively required for synthesis of sphingolipid metabolism inhibitors in phylogenetically diverse species of the filamentous fungus Fusarium.</title>
        <authorList>
            <person name="Kim H.-S."/>
            <person name="Busman M."/>
            <person name="Brown D.W."/>
            <person name="Divon H."/>
            <person name="Uhlig S."/>
            <person name="Proctor R.H."/>
        </authorList>
    </citation>
    <scope>NUCLEOTIDE SEQUENCE</scope>
    <source>
        <strain evidence="1">NRRL 25174</strain>
    </source>
</reference>
<gene>
    <name evidence="1" type="ORF">FBEOM_3104</name>
</gene>
<reference evidence="1" key="1">
    <citation type="journal article" date="2017" name="Mycologia">
        <title>Fusarium algeriense, sp. nov., a novel toxigenic crown rot pathogen of durum wheat from Algeria is nested in the Fusarium burgessii species complex.</title>
        <authorList>
            <person name="Laraba I."/>
            <person name="Keddad A."/>
            <person name="Boureghda H."/>
            <person name="Abdallah N."/>
            <person name="Vaughan M.M."/>
            <person name="Proctor R.H."/>
            <person name="Busman M."/>
            <person name="O'Donnell K."/>
        </authorList>
    </citation>
    <scope>NUCLEOTIDE SEQUENCE</scope>
    <source>
        <strain evidence="1">NRRL 25174</strain>
    </source>
</reference>
<dbReference type="AlphaFoldDB" id="A0A9P5AS89"/>
<protein>
    <submittedName>
        <fullName evidence="1">Uncharacterized protein</fullName>
    </submittedName>
</protein>
<dbReference type="Proteomes" id="UP000730481">
    <property type="component" value="Unassembled WGS sequence"/>
</dbReference>
<keyword evidence="2" id="KW-1185">Reference proteome</keyword>
<proteinExistence type="predicted"/>
<evidence type="ECO:0000313" key="2">
    <source>
        <dbReference type="Proteomes" id="UP000730481"/>
    </source>
</evidence>
<organism evidence="1 2">
    <name type="scientific">Fusarium beomiforme</name>
    <dbReference type="NCBI Taxonomy" id="44412"/>
    <lineage>
        <taxon>Eukaryota</taxon>
        <taxon>Fungi</taxon>
        <taxon>Dikarya</taxon>
        <taxon>Ascomycota</taxon>
        <taxon>Pezizomycotina</taxon>
        <taxon>Sordariomycetes</taxon>
        <taxon>Hypocreomycetidae</taxon>
        <taxon>Hypocreales</taxon>
        <taxon>Nectriaceae</taxon>
        <taxon>Fusarium</taxon>
        <taxon>Fusarium burgessii species complex</taxon>
    </lineage>
</organism>